<dbReference type="Pfam" id="PF04773">
    <property type="entry name" value="FecR"/>
    <property type="match status" value="1"/>
</dbReference>
<dbReference type="PATRIC" id="fig|46429.4.peg.2436"/>
<protein>
    <submittedName>
        <fullName evidence="3">Two-component system sensor protein</fullName>
    </submittedName>
</protein>
<evidence type="ECO:0000313" key="3">
    <source>
        <dbReference type="EMBL" id="KEQ53308.1"/>
    </source>
</evidence>
<dbReference type="PIRSF" id="PIRSF018266">
    <property type="entry name" value="FecR"/>
    <property type="match status" value="1"/>
</dbReference>
<dbReference type="GO" id="GO:0016989">
    <property type="term" value="F:sigma factor antagonist activity"/>
    <property type="evidence" value="ECO:0007669"/>
    <property type="project" value="TreeGrafter"/>
</dbReference>
<dbReference type="Gene3D" id="3.55.50.30">
    <property type="match status" value="1"/>
</dbReference>
<dbReference type="RefSeq" id="WP_037451985.1">
    <property type="nucleotide sequence ID" value="NZ_JFHR01000025.1"/>
</dbReference>
<feature type="domain" description="FecR protein" evidence="1">
    <location>
        <begin position="122"/>
        <end position="214"/>
    </location>
</feature>
<comment type="caution">
    <text evidence="3">The sequence shown here is derived from an EMBL/GenBank/DDBJ whole genome shotgun (WGS) entry which is preliminary data.</text>
</comment>
<gene>
    <name evidence="3" type="ORF">BV95_02460</name>
</gene>
<reference evidence="3 4" key="1">
    <citation type="submission" date="2014-02" db="EMBL/GenBank/DDBJ databases">
        <title>Whole genome sequence of Sphingobium chlorophenolicum NBRC 16172.</title>
        <authorList>
            <person name="Gan H.M."/>
            <person name="Gan H.Y."/>
            <person name="Chew T.H."/>
            <person name="Savka M.A."/>
        </authorList>
    </citation>
    <scope>NUCLEOTIDE SEQUENCE [LARGE SCALE GENOMIC DNA]</scope>
    <source>
        <strain evidence="3 4">NBRC 16172</strain>
    </source>
</reference>
<dbReference type="InterPro" id="IPR012373">
    <property type="entry name" value="Ferrdict_sens_TM"/>
</dbReference>
<accession>A0A081RDN5</accession>
<dbReference type="PANTHER" id="PTHR30273">
    <property type="entry name" value="PERIPLASMIC SIGNAL SENSOR AND SIGMA FACTOR ACTIVATOR FECR-RELATED"/>
    <property type="match status" value="1"/>
</dbReference>
<organism evidence="3 4">
    <name type="scientific">Sphingobium chlorophenolicum</name>
    <dbReference type="NCBI Taxonomy" id="46429"/>
    <lineage>
        <taxon>Bacteria</taxon>
        <taxon>Pseudomonadati</taxon>
        <taxon>Pseudomonadota</taxon>
        <taxon>Alphaproteobacteria</taxon>
        <taxon>Sphingomonadales</taxon>
        <taxon>Sphingomonadaceae</taxon>
        <taxon>Sphingobium</taxon>
    </lineage>
</organism>
<dbReference type="OrthoDB" id="7492241at2"/>
<dbReference type="Proteomes" id="UP000028411">
    <property type="component" value="Unassembled WGS sequence"/>
</dbReference>
<evidence type="ECO:0000259" key="2">
    <source>
        <dbReference type="Pfam" id="PF16220"/>
    </source>
</evidence>
<dbReference type="Pfam" id="PF16220">
    <property type="entry name" value="DUF4880"/>
    <property type="match status" value="1"/>
</dbReference>
<dbReference type="PANTHER" id="PTHR30273:SF2">
    <property type="entry name" value="PROTEIN FECR"/>
    <property type="match status" value="1"/>
</dbReference>
<evidence type="ECO:0000259" key="1">
    <source>
        <dbReference type="Pfam" id="PF04773"/>
    </source>
</evidence>
<proteinExistence type="predicted"/>
<dbReference type="eggNOG" id="COG3712">
    <property type="taxonomic scope" value="Bacteria"/>
</dbReference>
<dbReference type="Gene3D" id="2.60.120.1440">
    <property type="match status" value="1"/>
</dbReference>
<name>A0A081RDN5_SPHCR</name>
<evidence type="ECO:0000313" key="4">
    <source>
        <dbReference type="Proteomes" id="UP000028411"/>
    </source>
</evidence>
<dbReference type="InterPro" id="IPR006860">
    <property type="entry name" value="FecR"/>
</dbReference>
<dbReference type="EMBL" id="JFHR01000025">
    <property type="protein sequence ID" value="KEQ53308.1"/>
    <property type="molecule type" value="Genomic_DNA"/>
</dbReference>
<dbReference type="AlphaFoldDB" id="A0A081RDN5"/>
<dbReference type="InterPro" id="IPR032623">
    <property type="entry name" value="FecR_N"/>
</dbReference>
<sequence length="337" mass="35942">MTGSPRSTTPARVHDAAGDWLARRQGNAGPEVERAFRAWLEADPAHRTAYDEAERGWRDSLLLADSAIGRSRGLGRAPFFMRRSTHVGAAGLALAAVLGVTTVGVVQQIGPFALVSPAEAAVYQTGVGEIRTIRLADGSRITLDTATRLRVVLTGSDRRIALERGRARFRVISDRRLPFTVAVPGGEVVARGTLFDVSIAEGVSTVAIWEGSVELHSSAPGASVRSRRLDAGERIALGDRSAPQPISAAQARWVSGMLALDATPLGDAVNAINRYNGTQIRLADQRLARLSVTGAFRSRDPEEFARATAAMFDLAVDRSDPAVILLEPRATAGPPNR</sequence>
<feature type="domain" description="FecR N-terminal" evidence="2">
    <location>
        <begin position="15"/>
        <end position="55"/>
    </location>
</feature>